<proteinExistence type="predicted"/>
<sequence>MTDTRARDGSAIVLENLGLNNNYSPVARTTSWSGTAGAFGFVTLAYPTERRSDGTTVVVSGASVPYATCSAFEYGGRALSSWSEFSVDGHWVKVSRRRLAVTRRGRSLRLRVAGRRYRYGQAGSLLRHELSRDGATVVMERSSWSDPATLSGGWRGEADGMDVALALLLEGVYTRHLSLAGALVSLPGRFLSAVGSLG</sequence>
<dbReference type="RefSeq" id="WP_344531503.1">
    <property type="nucleotide sequence ID" value="NZ_BAAAPE010000013.1"/>
</dbReference>
<evidence type="ECO:0000313" key="1">
    <source>
        <dbReference type="EMBL" id="GAA2087057.1"/>
    </source>
</evidence>
<comment type="caution">
    <text evidence="1">The sequence shown here is derived from an EMBL/GenBank/DDBJ whole genome shotgun (WGS) entry which is preliminary data.</text>
</comment>
<keyword evidence="2" id="KW-1185">Reference proteome</keyword>
<evidence type="ECO:0000313" key="2">
    <source>
        <dbReference type="Proteomes" id="UP001500016"/>
    </source>
</evidence>
<accession>A0ABN2W9U8</accession>
<organism evidence="1 2">
    <name type="scientific">Streptomyces albiaxialis</name>
    <dbReference type="NCBI Taxonomy" id="329523"/>
    <lineage>
        <taxon>Bacteria</taxon>
        <taxon>Bacillati</taxon>
        <taxon>Actinomycetota</taxon>
        <taxon>Actinomycetes</taxon>
        <taxon>Kitasatosporales</taxon>
        <taxon>Streptomycetaceae</taxon>
        <taxon>Streptomyces</taxon>
    </lineage>
</organism>
<protein>
    <submittedName>
        <fullName evidence="1">Uncharacterized protein</fullName>
    </submittedName>
</protein>
<reference evidence="2" key="1">
    <citation type="journal article" date="2019" name="Int. J. Syst. Evol. Microbiol.">
        <title>The Global Catalogue of Microorganisms (GCM) 10K type strain sequencing project: providing services to taxonomists for standard genome sequencing and annotation.</title>
        <authorList>
            <consortium name="The Broad Institute Genomics Platform"/>
            <consortium name="The Broad Institute Genome Sequencing Center for Infectious Disease"/>
            <person name="Wu L."/>
            <person name="Ma J."/>
        </authorList>
    </citation>
    <scope>NUCLEOTIDE SEQUENCE [LARGE SCALE GENOMIC DNA]</scope>
    <source>
        <strain evidence="2">JCM 15478</strain>
    </source>
</reference>
<name>A0ABN2W9U8_9ACTN</name>
<dbReference type="Proteomes" id="UP001500016">
    <property type="component" value="Unassembled WGS sequence"/>
</dbReference>
<dbReference type="EMBL" id="BAAAPE010000013">
    <property type="protein sequence ID" value="GAA2087057.1"/>
    <property type="molecule type" value="Genomic_DNA"/>
</dbReference>
<gene>
    <name evidence="1" type="ORF">GCM10009801_49790</name>
</gene>